<dbReference type="Gene3D" id="2.40.370.10">
    <property type="entry name" value="AttH-like domain"/>
    <property type="match status" value="1"/>
</dbReference>
<evidence type="ECO:0000313" key="4">
    <source>
        <dbReference type="EMBL" id="KEY71814.1"/>
    </source>
</evidence>
<dbReference type="InterPro" id="IPR057722">
    <property type="entry name" value="AsqO/PenF-like_C"/>
</dbReference>
<evidence type="ECO:0000256" key="1">
    <source>
        <dbReference type="SAM" id="SignalP"/>
    </source>
</evidence>
<dbReference type="InterPro" id="IPR056402">
    <property type="entry name" value="DA_N"/>
</dbReference>
<reference evidence="4 5" key="1">
    <citation type="journal article" date="2014" name="BMC Genomics">
        <title>Comparative genome sequencing reveals chemotype-specific gene clusters in the toxigenic black mold Stachybotrys.</title>
        <authorList>
            <person name="Semeiks J."/>
            <person name="Borek D."/>
            <person name="Otwinowski Z."/>
            <person name="Grishin N.V."/>
        </authorList>
    </citation>
    <scope>NUCLEOTIDE SEQUENCE [LARGE SCALE GENOMIC DNA]</scope>
    <source>
        <strain evidence="5">CBS 109288 / IBT 7711</strain>
    </source>
</reference>
<evidence type="ECO:0000259" key="3">
    <source>
        <dbReference type="Pfam" id="PF25581"/>
    </source>
</evidence>
<dbReference type="Proteomes" id="UP000028045">
    <property type="component" value="Unassembled WGS sequence"/>
</dbReference>
<dbReference type="InterPro" id="IPR023374">
    <property type="entry name" value="AttH-like_dom_sf"/>
</dbReference>
<sequence length="348" mass="37087">MRFSTIFSAALYFASTVVADFSACDNLPGIQIFPAGVRPETVSNQTRTCSHSFDAPKVLPVGDTSYDWWYFDAVADDGVQSLVVVFMQKGENSDFPGPALTAYVQITRTLSNGTAFTETLPVDQGIVSTSGLGTNGLWGNSNLSWVGVPDLSEYQVRLNAADGTITGLFTLKSIAPPHGPSGSVEPGQSLELMPGVGWAVSIPDAVATVDVNVRGRRLKFTGSGYHDKNWGSTLFTPNDEYANGYIALDGEIIRSGPDFMTVRPEGANSEHPPTGETGVPEGFHITADLGDAGVLEASVRYTVAAASFRSYGRWAGMINGTIASTTTNSTVASKAYLGVTHYEMFNFF</sequence>
<evidence type="ECO:0000313" key="5">
    <source>
        <dbReference type="Proteomes" id="UP000028045"/>
    </source>
</evidence>
<gene>
    <name evidence="4" type="ORF">S7711_09023</name>
</gene>
<evidence type="ECO:0008006" key="6">
    <source>
        <dbReference type="Google" id="ProtNLM"/>
    </source>
</evidence>
<keyword evidence="5" id="KW-1185">Reference proteome</keyword>
<feature type="domain" description="Diels-Alderase N-terminal" evidence="2">
    <location>
        <begin position="41"/>
        <end position="230"/>
    </location>
</feature>
<feature type="signal peptide" evidence="1">
    <location>
        <begin position="1"/>
        <end position="19"/>
    </location>
</feature>
<dbReference type="Pfam" id="PF25581">
    <property type="entry name" value="AsqO_C"/>
    <property type="match status" value="1"/>
</dbReference>
<dbReference type="HOGENOM" id="CLU_051719_1_0_1"/>
<dbReference type="Pfam" id="PF24137">
    <property type="entry name" value="DA_N"/>
    <property type="match status" value="1"/>
</dbReference>
<protein>
    <recommendedName>
        <fullName evidence="6">AttH domain-containing protein</fullName>
    </recommendedName>
</protein>
<accession>A0A084B2N5</accession>
<feature type="domain" description="AsqO/PenF-like C-terminal" evidence="3">
    <location>
        <begin position="231"/>
        <end position="345"/>
    </location>
</feature>
<dbReference type="SUPFAM" id="SSF159245">
    <property type="entry name" value="AttH-like"/>
    <property type="match status" value="1"/>
</dbReference>
<keyword evidence="1" id="KW-0732">Signal</keyword>
<name>A0A084B2N5_STACB</name>
<proteinExistence type="predicted"/>
<evidence type="ECO:0000259" key="2">
    <source>
        <dbReference type="Pfam" id="PF24137"/>
    </source>
</evidence>
<organism evidence="4 5">
    <name type="scientific">Stachybotrys chartarum (strain CBS 109288 / IBT 7711)</name>
    <name type="common">Toxic black mold</name>
    <name type="synonym">Stilbospora chartarum</name>
    <dbReference type="NCBI Taxonomy" id="1280523"/>
    <lineage>
        <taxon>Eukaryota</taxon>
        <taxon>Fungi</taxon>
        <taxon>Dikarya</taxon>
        <taxon>Ascomycota</taxon>
        <taxon>Pezizomycotina</taxon>
        <taxon>Sordariomycetes</taxon>
        <taxon>Hypocreomycetidae</taxon>
        <taxon>Hypocreales</taxon>
        <taxon>Stachybotryaceae</taxon>
        <taxon>Stachybotrys</taxon>
    </lineage>
</organism>
<dbReference type="EMBL" id="KL648193">
    <property type="protein sequence ID" value="KEY71814.1"/>
    <property type="molecule type" value="Genomic_DNA"/>
</dbReference>
<dbReference type="AlphaFoldDB" id="A0A084B2N5"/>
<dbReference type="OrthoDB" id="5344254at2759"/>
<feature type="chain" id="PRO_5001771651" description="AttH domain-containing protein" evidence="1">
    <location>
        <begin position="20"/>
        <end position="348"/>
    </location>
</feature>